<dbReference type="STRING" id="1479485.DA73_0219050"/>
<dbReference type="EMBL" id="JHEG02000048">
    <property type="protein sequence ID" value="KIE11507.1"/>
    <property type="molecule type" value="Genomic_DNA"/>
</dbReference>
<reference evidence="4" key="2">
    <citation type="submission" date="2019-11" db="EMBL/GenBank/DDBJ databases">
        <title>Improved Assembly of Tolypothrix boutellei genome.</title>
        <authorList>
            <person name="Sarangi A.N."/>
            <person name="Mukherjee M."/>
            <person name="Ghosh S."/>
            <person name="Singh D."/>
            <person name="Das A."/>
            <person name="Kant S."/>
            <person name="Prusty A."/>
            <person name="Tripathy S."/>
        </authorList>
    </citation>
    <scope>NUCLEOTIDE SEQUENCE</scope>
    <source>
        <strain evidence="4">VB521301</strain>
    </source>
</reference>
<protein>
    <submittedName>
        <fullName evidence="5">Histidine kinase</fullName>
    </submittedName>
    <submittedName>
        <fullName evidence="4">Porin family protein</fullName>
    </submittedName>
</protein>
<feature type="signal peptide" evidence="2">
    <location>
        <begin position="1"/>
        <end position="31"/>
    </location>
</feature>
<dbReference type="RefSeq" id="WP_038074848.1">
    <property type="nucleotide sequence ID" value="NZ_JHEG04000001.1"/>
</dbReference>
<reference evidence="5" key="1">
    <citation type="journal article" date="2015" name="Genome Announc.">
        <title>Draft Genome Sequence of Tolypothrix boutellei Strain VB521301.</title>
        <authorList>
            <person name="Chandrababunaidu M.M."/>
            <person name="Singh D."/>
            <person name="Sen D."/>
            <person name="Bhan S."/>
            <person name="Das S."/>
            <person name="Gupta A."/>
            <person name="Adhikary S.P."/>
            <person name="Tripathy S."/>
        </authorList>
    </citation>
    <scope>NUCLEOTIDE SEQUENCE</scope>
    <source>
        <strain evidence="5">VB521301</strain>
    </source>
</reference>
<dbReference type="OrthoDB" id="485268at2"/>
<dbReference type="GO" id="GO:0016301">
    <property type="term" value="F:kinase activity"/>
    <property type="evidence" value="ECO:0007669"/>
    <property type="project" value="UniProtKB-KW"/>
</dbReference>
<accession>A0A0C1N9Z0</accession>
<dbReference type="Pfam" id="PF13505">
    <property type="entry name" value="OMP_b-brl"/>
    <property type="match status" value="1"/>
</dbReference>
<dbReference type="SUPFAM" id="SSF56925">
    <property type="entry name" value="OMPA-like"/>
    <property type="match status" value="1"/>
</dbReference>
<proteinExistence type="predicted"/>
<keyword evidence="1 2" id="KW-0732">Signal</keyword>
<feature type="domain" description="Outer membrane protein beta-barrel" evidence="3">
    <location>
        <begin position="24"/>
        <end position="179"/>
    </location>
</feature>
<evidence type="ECO:0000259" key="3">
    <source>
        <dbReference type="Pfam" id="PF13505"/>
    </source>
</evidence>
<evidence type="ECO:0000313" key="6">
    <source>
        <dbReference type="Proteomes" id="UP000029738"/>
    </source>
</evidence>
<gene>
    <name evidence="5" type="ORF">DA73_0219050</name>
    <name evidence="4" type="ORF">DA73_0400014820</name>
</gene>
<organism evidence="5">
    <name type="scientific">Tolypothrix bouteillei VB521301</name>
    <dbReference type="NCBI Taxonomy" id="1479485"/>
    <lineage>
        <taxon>Bacteria</taxon>
        <taxon>Bacillati</taxon>
        <taxon>Cyanobacteriota</taxon>
        <taxon>Cyanophyceae</taxon>
        <taxon>Nostocales</taxon>
        <taxon>Tolypothrichaceae</taxon>
        <taxon>Tolypothrix</taxon>
    </lineage>
</organism>
<dbReference type="Proteomes" id="UP000029738">
    <property type="component" value="Unassembled WGS sequence"/>
</dbReference>
<evidence type="ECO:0000313" key="5">
    <source>
        <dbReference type="EMBL" id="KIE11507.1"/>
    </source>
</evidence>
<comment type="caution">
    <text evidence="5">The sequence shown here is derived from an EMBL/GenBank/DDBJ whole genome shotgun (WGS) entry which is preliminary data.</text>
</comment>
<name>A0A0C1N9Z0_9CYAN</name>
<dbReference type="InterPro" id="IPR027385">
    <property type="entry name" value="Beta-barrel_OMP"/>
</dbReference>
<dbReference type="EMBL" id="JHEG04000001">
    <property type="protein sequence ID" value="KAF3886606.1"/>
    <property type="molecule type" value="Genomic_DNA"/>
</dbReference>
<dbReference type="InterPro" id="IPR011250">
    <property type="entry name" value="OMP/PagP_B-barrel"/>
</dbReference>
<keyword evidence="5" id="KW-0808">Transferase</keyword>
<evidence type="ECO:0000256" key="1">
    <source>
        <dbReference type="ARBA" id="ARBA00022729"/>
    </source>
</evidence>
<evidence type="ECO:0000256" key="2">
    <source>
        <dbReference type="SAM" id="SignalP"/>
    </source>
</evidence>
<dbReference type="AlphaFoldDB" id="A0A0C1N9Z0"/>
<keyword evidence="6" id="KW-1185">Reference proteome</keyword>
<sequence length="180" mass="18094">MKRLLKSFVTISALSSIVIAPVILSAGEASAQPQKQKGTDASYVGAGVSAGLTNGGQNGDAATFGGNVTGRLKLGDTPFSARGQVNFSSETSAIIPNVSADLGIAKGTNAYVGVGYQFVEANGKPTPSGNDDGVALVAGVESEVGKNFLIYSNATVGVNAYENSPASAVSINGGLGYRFK</sequence>
<keyword evidence="5" id="KW-0418">Kinase</keyword>
<evidence type="ECO:0000313" key="4">
    <source>
        <dbReference type="EMBL" id="KAF3886606.1"/>
    </source>
</evidence>
<feature type="chain" id="PRO_5036626503" evidence="2">
    <location>
        <begin position="32"/>
        <end position="180"/>
    </location>
</feature>